<evidence type="ECO:0000256" key="21">
    <source>
        <dbReference type="PROSITE-ProRule" id="PRU00175"/>
    </source>
</evidence>
<feature type="domain" description="RING-type" evidence="23">
    <location>
        <begin position="511"/>
        <end position="545"/>
    </location>
</feature>
<evidence type="ECO:0000256" key="15">
    <source>
        <dbReference type="ARBA" id="ARBA00044089"/>
    </source>
</evidence>
<dbReference type="GO" id="GO:0051726">
    <property type="term" value="P:regulation of cell cycle"/>
    <property type="evidence" value="ECO:0007669"/>
    <property type="project" value="TreeGrafter"/>
</dbReference>
<dbReference type="FunFam" id="1.10.8.10:FF:000084">
    <property type="entry name" value="E3 ubiquitin-protein ligase XIAP"/>
    <property type="match status" value="1"/>
</dbReference>
<keyword evidence="11" id="KW-0677">Repeat</keyword>
<feature type="compositionally biased region" description="Basic and acidic residues" evidence="22">
    <location>
        <begin position="1"/>
        <end position="13"/>
    </location>
</feature>
<dbReference type="GO" id="GO:0005737">
    <property type="term" value="C:cytoplasm"/>
    <property type="evidence" value="ECO:0007669"/>
    <property type="project" value="UniProtKB-SubCell"/>
</dbReference>
<dbReference type="FunFam" id="1.10.1170.10:FF:000008">
    <property type="entry name" value="Putative e3 ubiquitin-protein ligase xiap"/>
    <property type="match status" value="1"/>
</dbReference>
<dbReference type="GO" id="GO:0016055">
    <property type="term" value="P:Wnt signaling pathway"/>
    <property type="evidence" value="ECO:0007669"/>
    <property type="project" value="UniProtKB-KW"/>
</dbReference>
<dbReference type="EMBL" id="AKHW03002524">
    <property type="protein sequence ID" value="KYO38248.1"/>
    <property type="molecule type" value="Genomic_DNA"/>
</dbReference>
<evidence type="ECO:0000256" key="1">
    <source>
        <dbReference type="ARBA" id="ARBA00000900"/>
    </source>
</evidence>
<dbReference type="InterPro" id="IPR001841">
    <property type="entry name" value="Znf_RING"/>
</dbReference>
<protein>
    <recommendedName>
        <fullName evidence="15">E3 ubiquitin-protein ligase XIAP</fullName>
        <ecNumber evidence="4">2.3.2.27</ecNumber>
    </recommendedName>
    <alternativeName>
        <fullName evidence="16">Baculoviral IAP repeat-containing protein 4</fullName>
    </alternativeName>
    <alternativeName>
        <fullName evidence="18">RING-type E3 ubiquitin transferase XIAP</fullName>
    </alternativeName>
    <alternativeName>
        <fullName evidence="17">X-linked inhibitor of apoptosis protein</fullName>
    </alternativeName>
</protein>
<gene>
    <name evidence="24" type="primary">XIAP</name>
    <name evidence="24" type="ORF">Y1Q_0015524</name>
</gene>
<evidence type="ECO:0000256" key="10">
    <source>
        <dbReference type="ARBA" id="ARBA00022723"/>
    </source>
</evidence>
<dbReference type="Gene3D" id="1.10.8.10">
    <property type="entry name" value="DNA helicase RuvA subunit, C-terminal domain"/>
    <property type="match status" value="1"/>
</dbReference>
<dbReference type="Pfam" id="PF00653">
    <property type="entry name" value="BIR"/>
    <property type="match status" value="3"/>
</dbReference>
<dbReference type="FunFam" id="1.10.1170.10:FF:000002">
    <property type="entry name" value="Baculoviral IAP repeat containing 7"/>
    <property type="match status" value="1"/>
</dbReference>
<dbReference type="Proteomes" id="UP000050525">
    <property type="component" value="Unassembled WGS sequence"/>
</dbReference>
<dbReference type="GO" id="GO:0061630">
    <property type="term" value="F:ubiquitin protein ligase activity"/>
    <property type="evidence" value="ECO:0007669"/>
    <property type="project" value="UniProtKB-EC"/>
</dbReference>
<keyword evidence="12 21" id="KW-0863">Zinc-finger</keyword>
<accession>A0A151NN77</accession>
<dbReference type="eggNOG" id="KOG1101">
    <property type="taxonomic scope" value="Eukaryota"/>
</dbReference>
<dbReference type="SUPFAM" id="SSF57924">
    <property type="entry name" value="Inhibitor of apoptosis (IAP) repeat"/>
    <property type="match status" value="3"/>
</dbReference>
<reference evidence="24 25" key="1">
    <citation type="journal article" date="2012" name="Genome Biol.">
        <title>Sequencing three crocodilian genomes to illuminate the evolution of archosaurs and amniotes.</title>
        <authorList>
            <person name="St John J.A."/>
            <person name="Braun E.L."/>
            <person name="Isberg S.R."/>
            <person name="Miles L.G."/>
            <person name="Chong A.Y."/>
            <person name="Gongora J."/>
            <person name="Dalzell P."/>
            <person name="Moran C."/>
            <person name="Bed'hom B."/>
            <person name="Abzhanov A."/>
            <person name="Burgess S.C."/>
            <person name="Cooksey A.M."/>
            <person name="Castoe T.A."/>
            <person name="Crawford N.G."/>
            <person name="Densmore L.D."/>
            <person name="Drew J.C."/>
            <person name="Edwards S.V."/>
            <person name="Faircloth B.C."/>
            <person name="Fujita M.K."/>
            <person name="Greenwold M.J."/>
            <person name="Hoffmann F.G."/>
            <person name="Howard J.M."/>
            <person name="Iguchi T."/>
            <person name="Janes D.E."/>
            <person name="Khan S.Y."/>
            <person name="Kohno S."/>
            <person name="de Koning A.J."/>
            <person name="Lance S.L."/>
            <person name="McCarthy F.M."/>
            <person name="McCormack J.E."/>
            <person name="Merchant M.E."/>
            <person name="Peterson D.G."/>
            <person name="Pollock D.D."/>
            <person name="Pourmand N."/>
            <person name="Raney B.J."/>
            <person name="Roessler K.A."/>
            <person name="Sanford J.R."/>
            <person name="Sawyer R.H."/>
            <person name="Schmidt C.J."/>
            <person name="Triplett E.W."/>
            <person name="Tuberville T.D."/>
            <person name="Venegas-Anaya M."/>
            <person name="Howard J.T."/>
            <person name="Jarvis E.D."/>
            <person name="Guillette L.J.Jr."/>
            <person name="Glenn T.C."/>
            <person name="Green R.E."/>
            <person name="Ray D.A."/>
        </authorList>
    </citation>
    <scope>NUCLEOTIDE SEQUENCE [LARGE SCALE GENOMIC DNA]</scope>
    <source>
        <strain evidence="24">KSC_2009_1</strain>
    </source>
</reference>
<evidence type="ECO:0000256" key="19">
    <source>
        <dbReference type="ARBA" id="ARBA00054929"/>
    </source>
</evidence>
<comment type="caution">
    <text evidence="24">The sequence shown here is derived from an EMBL/GenBank/DDBJ whole genome shotgun (WGS) entry which is preliminary data.</text>
</comment>
<comment type="catalytic activity">
    <reaction evidence="1">
        <text>S-ubiquitinyl-[E2 ubiquitin-conjugating enzyme]-L-cysteine + [acceptor protein]-L-lysine = [E2 ubiquitin-conjugating enzyme]-L-cysteine + N(6)-ubiquitinyl-[acceptor protein]-L-lysine.</text>
        <dbReference type="EC" id="2.3.2.27"/>
    </reaction>
</comment>
<dbReference type="GO" id="GO:0090263">
    <property type="term" value="P:positive regulation of canonical Wnt signaling pathway"/>
    <property type="evidence" value="ECO:0007669"/>
    <property type="project" value="TreeGrafter"/>
</dbReference>
<keyword evidence="25" id="KW-1185">Reference proteome</keyword>
<keyword evidence="9" id="KW-0053">Apoptosis</keyword>
<comment type="subcellular location">
    <subcellularLocation>
        <location evidence="2">Cytoplasm</location>
    </subcellularLocation>
</comment>
<dbReference type="FunFam" id="1.10.1170.10:FF:000011">
    <property type="entry name" value="E3 ubiquitin-protein ligase XIAP"/>
    <property type="match status" value="1"/>
</dbReference>
<evidence type="ECO:0000256" key="7">
    <source>
        <dbReference type="ARBA" id="ARBA00022679"/>
    </source>
</evidence>
<proteinExistence type="inferred from homology"/>
<keyword evidence="5" id="KW-0217">Developmental protein</keyword>
<dbReference type="FunFam" id="3.30.40.10:FF:000184">
    <property type="entry name" value="Baculoviral IAP repeat containing 2"/>
    <property type="match status" value="1"/>
</dbReference>
<dbReference type="InterPro" id="IPR001370">
    <property type="entry name" value="BIR_rpt"/>
</dbReference>
<keyword evidence="6" id="KW-0963">Cytoplasm</keyword>
<dbReference type="PANTHER" id="PTHR10044:SF115">
    <property type="entry name" value="E3 UBIQUITIN-PROTEIN LIGASE XIAP"/>
    <property type="match status" value="1"/>
</dbReference>
<evidence type="ECO:0000313" key="25">
    <source>
        <dbReference type="Proteomes" id="UP000050525"/>
    </source>
</evidence>
<evidence type="ECO:0000256" key="6">
    <source>
        <dbReference type="ARBA" id="ARBA00022490"/>
    </source>
</evidence>
<dbReference type="Gene3D" id="1.10.1170.10">
    <property type="entry name" value="Inhibitor Of Apoptosis Protein (2mihbC-IAP-1), Chain A"/>
    <property type="match status" value="3"/>
</dbReference>
<dbReference type="GO" id="GO:0043066">
    <property type="term" value="P:negative regulation of apoptotic process"/>
    <property type="evidence" value="ECO:0007669"/>
    <property type="project" value="TreeGrafter"/>
</dbReference>
<dbReference type="InterPro" id="IPR048875">
    <property type="entry name" value="BIRC2-3-like_UBA"/>
</dbReference>
<evidence type="ECO:0000256" key="13">
    <source>
        <dbReference type="ARBA" id="ARBA00022786"/>
    </source>
</evidence>
<comment type="function">
    <text evidence="19">Multi-functional protein which regulates not only caspases and apoptosis, but also acts as an E3 ubiquitin-protein ligase mediating ubiquitination and subsequent proteasomal degradation of its target proteins. Acts as a direct caspase inhibitor. E3 ubiquitin-protein ligase that acts as an important regulator of innate immunity by mediating 'Lys-63'-linked polyubiquitination of ripk2 downstream of NOD1 and NOD2, thereby transforming ripk2 into a scaffolding protein for downstream effectors, ultimately leading to activation of the NF-kappa-B and MAP kinases signaling. A key apoptotic suppressor in eggs. Acts as a positive regulator of Wnt signaling.</text>
</comment>
<keyword evidence="13" id="KW-0833">Ubl conjugation pathway</keyword>
<comment type="subunit">
    <text evidence="20">Monomer, and homodimer.</text>
</comment>
<evidence type="ECO:0000256" key="9">
    <source>
        <dbReference type="ARBA" id="ARBA00022703"/>
    </source>
</evidence>
<evidence type="ECO:0000256" key="17">
    <source>
        <dbReference type="ARBA" id="ARBA00044224"/>
    </source>
</evidence>
<name>A0A151NN77_ALLMI</name>
<dbReference type="Gene3D" id="3.30.40.10">
    <property type="entry name" value="Zinc/RING finger domain, C3HC4 (zinc finger)"/>
    <property type="match status" value="1"/>
</dbReference>
<keyword evidence="10" id="KW-0479">Metal-binding</keyword>
<dbReference type="GO" id="GO:0031398">
    <property type="term" value="P:positive regulation of protein ubiquitination"/>
    <property type="evidence" value="ECO:0007669"/>
    <property type="project" value="TreeGrafter"/>
</dbReference>
<evidence type="ECO:0000256" key="14">
    <source>
        <dbReference type="ARBA" id="ARBA00022833"/>
    </source>
</evidence>
<sequence length="558" mass="62886">MGSWDERPAREGLVEPDGEENPPGILIATAFEWVQTQNPLKPSPVGLPALRNSFARKSESTFLLPDMTHTGPENSEACATLDTDHDQELAQECHRLKTFVSFPSGCPVSASTLARAGFFYTGEGDKVKCFSCQATVEGWEHGDSAVGRHKNISSDCNFLTGFNCLKNDMHPILQNCQLRIENCSGNSSLQHAFDSSSDLRADYLLRTGQVVDMSDALYPRNPAMCSEEARLRSFHNWPNYVPLTPKELASAGMYYSGIDDQVECFCCGGKLKNWEPCDRALSEHKRHFPRCFFVLGHDVGNIPSESNCAEVSRDSLYDAEHPRNPSMAEYDVRLRTFLNWRYPVNKEQLAKAGFYSIGNEDSVKCFHCGEGLQEWKEDEDPWEQHAKWFPGCKYLLEEKGQEFVNKVHLTRTQRDSTIEAAEKTSLTEDEFLQSHLVQNAMRMGFNLSEIKNIIEKKLQTSGENYTSVEVLVADLINAQKANAQEGSSENPLIKDLSVEEKLRRLQEEKLCKICMDKNISVVLIPCGHLVACKECAEVVVKCPVCCTVITRRQKIFMY</sequence>
<evidence type="ECO:0000256" key="4">
    <source>
        <dbReference type="ARBA" id="ARBA00012483"/>
    </source>
</evidence>
<dbReference type="FunFam" id="1.10.1170.10:FF:000003">
    <property type="entry name" value="E3 ubiquitin-protein ligase XIAP"/>
    <property type="match status" value="1"/>
</dbReference>
<comment type="similarity">
    <text evidence="3">Belongs to the IAP family.</text>
</comment>
<dbReference type="CDD" id="cd16714">
    <property type="entry name" value="RING-HC_BIRC4_8"/>
    <property type="match status" value="1"/>
</dbReference>
<evidence type="ECO:0000256" key="18">
    <source>
        <dbReference type="ARBA" id="ARBA00044244"/>
    </source>
</evidence>
<dbReference type="STRING" id="8496.A0A151NN77"/>
<evidence type="ECO:0000256" key="22">
    <source>
        <dbReference type="SAM" id="MobiDB-lite"/>
    </source>
</evidence>
<evidence type="ECO:0000256" key="5">
    <source>
        <dbReference type="ARBA" id="ARBA00022473"/>
    </source>
</evidence>
<evidence type="ECO:0000313" key="24">
    <source>
        <dbReference type="EMBL" id="KYO38248.1"/>
    </source>
</evidence>
<evidence type="ECO:0000256" key="12">
    <source>
        <dbReference type="ARBA" id="ARBA00022771"/>
    </source>
</evidence>
<keyword evidence="7" id="KW-0808">Transferase</keyword>
<evidence type="ECO:0000256" key="2">
    <source>
        <dbReference type="ARBA" id="ARBA00004496"/>
    </source>
</evidence>
<dbReference type="GO" id="GO:0006915">
    <property type="term" value="P:apoptotic process"/>
    <property type="evidence" value="ECO:0007669"/>
    <property type="project" value="UniProtKB-KW"/>
</dbReference>
<evidence type="ECO:0000256" key="11">
    <source>
        <dbReference type="ARBA" id="ARBA00022737"/>
    </source>
</evidence>
<dbReference type="PROSITE" id="PS01282">
    <property type="entry name" value="BIR_REPEAT_1"/>
    <property type="match status" value="2"/>
</dbReference>
<dbReference type="AlphaFoldDB" id="A0A151NN77"/>
<dbReference type="SMART" id="SM00238">
    <property type="entry name" value="BIR"/>
    <property type="match status" value="3"/>
</dbReference>
<dbReference type="SMART" id="SM00184">
    <property type="entry name" value="RING"/>
    <property type="match status" value="1"/>
</dbReference>
<evidence type="ECO:0000259" key="23">
    <source>
        <dbReference type="PROSITE" id="PS50089"/>
    </source>
</evidence>
<dbReference type="CDD" id="cd00022">
    <property type="entry name" value="BIR"/>
    <property type="match status" value="3"/>
</dbReference>
<evidence type="ECO:0000256" key="16">
    <source>
        <dbReference type="ARBA" id="ARBA00044214"/>
    </source>
</evidence>
<keyword evidence="14" id="KW-0862">Zinc</keyword>
<evidence type="ECO:0000256" key="3">
    <source>
        <dbReference type="ARBA" id="ARBA00006672"/>
    </source>
</evidence>
<dbReference type="GO" id="GO:0043027">
    <property type="term" value="F:cysteine-type endopeptidase inhibitor activity involved in apoptotic process"/>
    <property type="evidence" value="ECO:0007669"/>
    <property type="project" value="TreeGrafter"/>
</dbReference>
<dbReference type="PANTHER" id="PTHR10044">
    <property type="entry name" value="INHIBITOR OF APOPTOSIS"/>
    <property type="match status" value="1"/>
</dbReference>
<evidence type="ECO:0000256" key="20">
    <source>
        <dbReference type="ARBA" id="ARBA00063257"/>
    </source>
</evidence>
<dbReference type="GO" id="GO:0005634">
    <property type="term" value="C:nucleus"/>
    <property type="evidence" value="ECO:0007669"/>
    <property type="project" value="TreeGrafter"/>
</dbReference>
<dbReference type="Pfam" id="PF13920">
    <property type="entry name" value="zf-C3HC4_3"/>
    <property type="match status" value="1"/>
</dbReference>
<keyword evidence="8" id="KW-0879">Wnt signaling pathway</keyword>
<dbReference type="PROSITE" id="PS50089">
    <property type="entry name" value="ZF_RING_2"/>
    <property type="match status" value="1"/>
</dbReference>
<dbReference type="GO" id="GO:0008270">
    <property type="term" value="F:zinc ion binding"/>
    <property type="evidence" value="ECO:0007669"/>
    <property type="project" value="UniProtKB-KW"/>
</dbReference>
<dbReference type="Pfam" id="PF21290">
    <property type="entry name" value="UBA_BIRC2-3"/>
    <property type="match status" value="1"/>
</dbReference>
<dbReference type="EC" id="2.3.2.27" evidence="4"/>
<organism evidence="24 25">
    <name type="scientific">Alligator mississippiensis</name>
    <name type="common">American alligator</name>
    <dbReference type="NCBI Taxonomy" id="8496"/>
    <lineage>
        <taxon>Eukaryota</taxon>
        <taxon>Metazoa</taxon>
        <taxon>Chordata</taxon>
        <taxon>Craniata</taxon>
        <taxon>Vertebrata</taxon>
        <taxon>Euteleostomi</taxon>
        <taxon>Archelosauria</taxon>
        <taxon>Archosauria</taxon>
        <taxon>Crocodylia</taxon>
        <taxon>Alligatoridae</taxon>
        <taxon>Alligatorinae</taxon>
        <taxon>Alligator</taxon>
    </lineage>
</organism>
<evidence type="ECO:0000256" key="8">
    <source>
        <dbReference type="ARBA" id="ARBA00022687"/>
    </source>
</evidence>
<dbReference type="InterPro" id="IPR013083">
    <property type="entry name" value="Znf_RING/FYVE/PHD"/>
</dbReference>
<dbReference type="InterPro" id="IPR050784">
    <property type="entry name" value="IAP"/>
</dbReference>
<feature type="region of interest" description="Disordered" evidence="22">
    <location>
        <begin position="1"/>
        <end position="22"/>
    </location>
</feature>
<dbReference type="PROSITE" id="PS50143">
    <property type="entry name" value="BIR_REPEAT_2"/>
    <property type="match status" value="3"/>
</dbReference>